<dbReference type="Pfam" id="PF04616">
    <property type="entry name" value="Glyco_hydro_43"/>
    <property type="match status" value="1"/>
</dbReference>
<name>A0AB39KXU0_9CAUL</name>
<reference evidence="6" key="1">
    <citation type="submission" date="2024-06" db="EMBL/GenBank/DDBJ databases">
        <title>Caulobacter inopinatus, sp. nov.</title>
        <authorList>
            <person name="Donachie S.P."/>
        </authorList>
    </citation>
    <scope>NUCLEOTIDE SEQUENCE</scope>
    <source>
        <strain evidence="6">73W</strain>
    </source>
</reference>
<dbReference type="SUPFAM" id="SSF75005">
    <property type="entry name" value="Arabinanase/levansucrase/invertase"/>
    <property type="match status" value="1"/>
</dbReference>
<dbReference type="AlphaFoldDB" id="A0AB39KXU0"/>
<dbReference type="GO" id="GO:0004553">
    <property type="term" value="F:hydrolase activity, hydrolyzing O-glycosyl compounds"/>
    <property type="evidence" value="ECO:0007669"/>
    <property type="project" value="InterPro"/>
</dbReference>
<dbReference type="InterPro" id="IPR023296">
    <property type="entry name" value="Glyco_hydro_beta-prop_sf"/>
</dbReference>
<feature type="signal peptide" evidence="5">
    <location>
        <begin position="1"/>
        <end position="23"/>
    </location>
</feature>
<dbReference type="InterPro" id="IPR006710">
    <property type="entry name" value="Glyco_hydro_43"/>
</dbReference>
<evidence type="ECO:0000313" key="6">
    <source>
        <dbReference type="EMBL" id="XDO98460.1"/>
    </source>
</evidence>
<feature type="chain" id="PRO_5044267298" evidence="5">
    <location>
        <begin position="24"/>
        <end position="367"/>
    </location>
</feature>
<proteinExistence type="inferred from homology"/>
<sequence length="367" mass="40474">MALRHALLSGLAAVALLGSAAMAQAPAQNMAQTSAQKGPVETPPGAPVIPYVDPAKAYLLAHMTSEKYGVMYYSVSVDGLHWRRLNGGKPTISPDAYHGHPSIARMPDGLYILVGNNSDSDRLIRFWSSRDLITWTPYGTYEPDLSQVVGHPNPLPLLGAPKLFYDKPSGKFLLTWHTPNVPHVVEDPERLWASQRTLYVLSSDLKTFEGPPKLLFDWDIATIDTFITPGDKGEGYCAVVKDERYPSYNWTSGKTVRVSCAPSLLGPYPMPGPPISPNFREAPTLIRSPSGKDWLMYYEQYAGQSYGVSKAPRLQGPWYQLQGNSGVERWNRFHMPAGTRHGSMIEITRKEYDAIVAAFPEGPAAAK</sequence>
<keyword evidence="3 4" id="KW-0326">Glycosidase</keyword>
<comment type="similarity">
    <text evidence="1 4">Belongs to the glycosyl hydrolase 43 family.</text>
</comment>
<dbReference type="RefSeq" id="WP_369062335.1">
    <property type="nucleotide sequence ID" value="NZ_CP158375.1"/>
</dbReference>
<evidence type="ECO:0000256" key="5">
    <source>
        <dbReference type="SAM" id="SignalP"/>
    </source>
</evidence>
<dbReference type="Gene3D" id="2.115.10.20">
    <property type="entry name" value="Glycosyl hydrolase domain, family 43"/>
    <property type="match status" value="1"/>
</dbReference>
<evidence type="ECO:0000256" key="2">
    <source>
        <dbReference type="ARBA" id="ARBA00022801"/>
    </source>
</evidence>
<protein>
    <submittedName>
        <fullName evidence="6">Family 43 glycosylhydrolase</fullName>
    </submittedName>
</protein>
<dbReference type="GO" id="GO:0005975">
    <property type="term" value="P:carbohydrate metabolic process"/>
    <property type="evidence" value="ECO:0007669"/>
    <property type="project" value="InterPro"/>
</dbReference>
<evidence type="ECO:0000256" key="4">
    <source>
        <dbReference type="RuleBase" id="RU361187"/>
    </source>
</evidence>
<accession>A0AB39KXU0</accession>
<dbReference type="EMBL" id="CP158375">
    <property type="protein sequence ID" value="XDO98460.1"/>
    <property type="molecule type" value="Genomic_DNA"/>
</dbReference>
<evidence type="ECO:0000256" key="3">
    <source>
        <dbReference type="ARBA" id="ARBA00023295"/>
    </source>
</evidence>
<organism evidence="6">
    <name type="scientific">Caulobacter sp. 73W</name>
    <dbReference type="NCBI Taxonomy" id="3161137"/>
    <lineage>
        <taxon>Bacteria</taxon>
        <taxon>Pseudomonadati</taxon>
        <taxon>Pseudomonadota</taxon>
        <taxon>Alphaproteobacteria</taxon>
        <taxon>Caulobacterales</taxon>
        <taxon>Caulobacteraceae</taxon>
        <taxon>Caulobacter</taxon>
    </lineage>
</organism>
<keyword evidence="5" id="KW-0732">Signal</keyword>
<evidence type="ECO:0000256" key="1">
    <source>
        <dbReference type="ARBA" id="ARBA00009865"/>
    </source>
</evidence>
<gene>
    <name evidence="6" type="ORF">ABOZ73_08615</name>
</gene>
<keyword evidence="2 4" id="KW-0378">Hydrolase</keyword>